<dbReference type="SUPFAM" id="SSF55383">
    <property type="entry name" value="Copper amine oxidase, domain N"/>
    <property type="match status" value="1"/>
</dbReference>
<dbReference type="InterPro" id="IPR036582">
    <property type="entry name" value="Mao_N_sf"/>
</dbReference>
<dbReference type="Proteomes" id="UP000316330">
    <property type="component" value="Unassembled WGS sequence"/>
</dbReference>
<dbReference type="EMBL" id="VNJJ01000017">
    <property type="protein sequence ID" value="TVX96306.1"/>
    <property type="molecule type" value="Genomic_DNA"/>
</dbReference>
<gene>
    <name evidence="2" type="ORF">FPZ45_21620</name>
</gene>
<dbReference type="RefSeq" id="WP_144706408.1">
    <property type="nucleotide sequence ID" value="NZ_VNJJ01000017.1"/>
</dbReference>
<sequence>MKSKVFILFMVGTVCLSLLGNKTTSAKEDLQIYLNGSKTDSSIMIVKNTVFVPIEYINSNPKLTFGYIEGENPKLIILESNDFTVYLTIGSKDAKKNDENIKVTTPPFTKNDHKWIPLRFVAETFGLKVNWDPNTKNVSIQTPSKSK</sequence>
<keyword evidence="3" id="KW-1185">Reference proteome</keyword>
<dbReference type="Pfam" id="PF07833">
    <property type="entry name" value="Cu_amine_oxidN1"/>
    <property type="match status" value="1"/>
</dbReference>
<accession>A0A559J8Y8</accession>
<evidence type="ECO:0000259" key="1">
    <source>
        <dbReference type="Pfam" id="PF07833"/>
    </source>
</evidence>
<organism evidence="2 3">
    <name type="scientific">Cohnella terricola</name>
    <dbReference type="NCBI Taxonomy" id="1289167"/>
    <lineage>
        <taxon>Bacteria</taxon>
        <taxon>Bacillati</taxon>
        <taxon>Bacillota</taxon>
        <taxon>Bacilli</taxon>
        <taxon>Bacillales</taxon>
        <taxon>Paenibacillaceae</taxon>
        <taxon>Cohnella</taxon>
    </lineage>
</organism>
<feature type="domain" description="Copper amine oxidase-like N-terminal" evidence="1">
    <location>
        <begin position="34"/>
        <end position="140"/>
    </location>
</feature>
<name>A0A559J8Y8_9BACL</name>
<proteinExistence type="predicted"/>
<evidence type="ECO:0000313" key="2">
    <source>
        <dbReference type="EMBL" id="TVX96306.1"/>
    </source>
</evidence>
<reference evidence="2 3" key="1">
    <citation type="submission" date="2019-07" db="EMBL/GenBank/DDBJ databases">
        <authorList>
            <person name="Kim J."/>
        </authorList>
    </citation>
    <scope>NUCLEOTIDE SEQUENCE [LARGE SCALE GENOMIC DNA]</scope>
    <source>
        <strain evidence="2 3">G13</strain>
    </source>
</reference>
<comment type="caution">
    <text evidence="2">The sequence shown here is derived from an EMBL/GenBank/DDBJ whole genome shotgun (WGS) entry which is preliminary data.</text>
</comment>
<dbReference type="AlphaFoldDB" id="A0A559J8Y8"/>
<protein>
    <submittedName>
        <fullName evidence="2">Copper amine oxidase N-terminal domain-containing protein</fullName>
    </submittedName>
</protein>
<dbReference type="InterPro" id="IPR012854">
    <property type="entry name" value="Cu_amine_oxidase-like_N"/>
</dbReference>
<evidence type="ECO:0000313" key="3">
    <source>
        <dbReference type="Proteomes" id="UP000316330"/>
    </source>
</evidence>
<dbReference type="OrthoDB" id="2005648at2"/>
<dbReference type="Gene3D" id="3.30.457.10">
    <property type="entry name" value="Copper amine oxidase-like, N-terminal domain"/>
    <property type="match status" value="1"/>
</dbReference>